<reference evidence="7" key="1">
    <citation type="submission" date="2021-08" db="EMBL/GenBank/DDBJ databases">
        <title>WGS assembly of Ceratopteris richardii.</title>
        <authorList>
            <person name="Marchant D.B."/>
            <person name="Chen G."/>
            <person name="Jenkins J."/>
            <person name="Shu S."/>
            <person name="Leebens-Mack J."/>
            <person name="Grimwood J."/>
            <person name="Schmutz J."/>
            <person name="Soltis P."/>
            <person name="Soltis D."/>
            <person name="Chen Z.-H."/>
        </authorList>
    </citation>
    <scope>NUCLEOTIDE SEQUENCE</scope>
    <source>
        <strain evidence="7">Whitten #5841</strain>
        <tissue evidence="7">Leaf</tissue>
    </source>
</reference>
<dbReference type="EMBL" id="CM035410">
    <property type="protein sequence ID" value="KAH7437580.1"/>
    <property type="molecule type" value="Genomic_DNA"/>
</dbReference>
<comment type="similarity">
    <text evidence="1">Belongs to the WD repeat G protein beta family.</text>
</comment>
<dbReference type="AlphaFoldDB" id="A0A8T2USH8"/>
<dbReference type="PRINTS" id="PR00319">
    <property type="entry name" value="GPROTEINB"/>
</dbReference>
<dbReference type="GO" id="GO:0007165">
    <property type="term" value="P:signal transduction"/>
    <property type="evidence" value="ECO:0007669"/>
    <property type="project" value="UniProtKB-KW"/>
</dbReference>
<evidence type="ECO:0000313" key="8">
    <source>
        <dbReference type="Proteomes" id="UP000825935"/>
    </source>
</evidence>
<dbReference type="OMA" id="PLDSQWV"/>
<dbReference type="PROSITE" id="PS50082">
    <property type="entry name" value="WD_REPEATS_2"/>
    <property type="match status" value="5"/>
</dbReference>
<dbReference type="GO" id="GO:0005886">
    <property type="term" value="C:plasma membrane"/>
    <property type="evidence" value="ECO:0007669"/>
    <property type="project" value="UniProtKB-ARBA"/>
</dbReference>
<gene>
    <name evidence="7" type="ORF">KP509_05G079300</name>
</gene>
<dbReference type="SUPFAM" id="SSF50978">
    <property type="entry name" value="WD40 repeat-like"/>
    <property type="match status" value="1"/>
</dbReference>
<proteinExistence type="inferred from homology"/>
<keyword evidence="6" id="KW-0812">Transmembrane</keyword>
<dbReference type="CDD" id="cd00200">
    <property type="entry name" value="WD40"/>
    <property type="match status" value="1"/>
</dbReference>
<feature type="transmembrane region" description="Helical" evidence="6">
    <location>
        <begin position="6"/>
        <end position="25"/>
    </location>
</feature>
<protein>
    <submittedName>
        <fullName evidence="7">Uncharacterized protein</fullName>
    </submittedName>
</protein>
<evidence type="ECO:0000256" key="5">
    <source>
        <dbReference type="PROSITE-ProRule" id="PRU00221"/>
    </source>
</evidence>
<evidence type="ECO:0000256" key="2">
    <source>
        <dbReference type="ARBA" id="ARBA00022574"/>
    </source>
</evidence>
<dbReference type="PIRSF" id="PIRSF002394">
    <property type="entry name" value="GN-bd_beta"/>
    <property type="match status" value="1"/>
</dbReference>
<dbReference type="FunFam" id="2.130.10.10:FF:000580">
    <property type="entry name" value="Guanine nucleotide-binding protein subunit beta"/>
    <property type="match status" value="1"/>
</dbReference>
<feature type="repeat" description="WD" evidence="5">
    <location>
        <begin position="167"/>
        <end position="209"/>
    </location>
</feature>
<evidence type="ECO:0000256" key="3">
    <source>
        <dbReference type="ARBA" id="ARBA00022737"/>
    </source>
</evidence>
<keyword evidence="4" id="KW-0807">Transducer</keyword>
<accession>A0A8T2USH8</accession>
<keyword evidence="2 5" id="KW-0853">WD repeat</keyword>
<name>A0A8T2USH8_CERRI</name>
<feature type="transmembrane region" description="Helical" evidence="6">
    <location>
        <begin position="37"/>
        <end position="55"/>
    </location>
</feature>
<keyword evidence="8" id="KW-1185">Reference proteome</keyword>
<sequence>MGKDNGKWLFFFSFLVRNILFSILRLMNQNYVQISQLVLYLIIKLISSVLFQTVAACAQKMGCRSIQSFSQDFSCCRTLQGHTGKIYSMDWDQNKDHIVSASQDGCLIVWNAFTQEKIHVIKLACPWMMTCAYSPSGYAVACGGLDNVCSVYTLSSQQSSASPKSVLSGHKAYISCCKYVTGRENQILTSSGDKTCALWDSTLGQRLSTFGDTLAGHSEDVMSLSVNSNNPEQFVSGSCDRTAQLWDLRCPGRAQQIYWGHEADVNSVQFFLDGPLFGTGSEDGTCRIFDTRTGHELQQYKHPDQIVEANSIAFSHSGRLLFAAYSNADCYVWDTLTAKIIANMKNLTHAHTQRISCLGFASDGALCTGSWDQTLKIWANGHQKNGV</sequence>
<dbReference type="SMART" id="SM00320">
    <property type="entry name" value="WD40"/>
    <property type="match status" value="7"/>
</dbReference>
<dbReference type="InterPro" id="IPR001632">
    <property type="entry name" value="WD40_G-protein_beta-like"/>
</dbReference>
<dbReference type="InterPro" id="IPR020472">
    <property type="entry name" value="WD40_PAC1"/>
</dbReference>
<dbReference type="InterPro" id="IPR001680">
    <property type="entry name" value="WD40_rpt"/>
</dbReference>
<keyword evidence="6" id="KW-1133">Transmembrane helix</keyword>
<keyword evidence="3" id="KW-0677">Repeat</keyword>
<organism evidence="7 8">
    <name type="scientific">Ceratopteris richardii</name>
    <name type="common">Triangle waterfern</name>
    <dbReference type="NCBI Taxonomy" id="49495"/>
    <lineage>
        <taxon>Eukaryota</taxon>
        <taxon>Viridiplantae</taxon>
        <taxon>Streptophyta</taxon>
        <taxon>Embryophyta</taxon>
        <taxon>Tracheophyta</taxon>
        <taxon>Polypodiopsida</taxon>
        <taxon>Polypodiidae</taxon>
        <taxon>Polypodiales</taxon>
        <taxon>Pteridineae</taxon>
        <taxon>Pteridaceae</taxon>
        <taxon>Parkerioideae</taxon>
        <taxon>Ceratopteris</taxon>
    </lineage>
</organism>
<keyword evidence="6" id="KW-0472">Membrane</keyword>
<evidence type="ECO:0000256" key="4">
    <source>
        <dbReference type="ARBA" id="ARBA00023224"/>
    </source>
</evidence>
<dbReference type="Proteomes" id="UP000825935">
    <property type="component" value="Chromosome 5"/>
</dbReference>
<dbReference type="Gene3D" id="2.130.10.10">
    <property type="entry name" value="YVTN repeat-like/Quinoprotein amine dehydrogenase"/>
    <property type="match status" value="1"/>
</dbReference>
<dbReference type="InterPro" id="IPR015943">
    <property type="entry name" value="WD40/YVTN_repeat-like_dom_sf"/>
</dbReference>
<dbReference type="PANTHER" id="PTHR19850">
    <property type="entry name" value="GUANINE NUCLEOTIDE-BINDING PROTEIN BETA G PROTEIN BETA"/>
    <property type="match status" value="1"/>
</dbReference>
<dbReference type="OrthoDB" id="10255630at2759"/>
<comment type="caution">
    <text evidence="7">The sequence shown here is derived from an EMBL/GenBank/DDBJ whole genome shotgun (WGS) entry which is preliminary data.</text>
</comment>
<feature type="repeat" description="WD" evidence="5">
    <location>
        <begin position="258"/>
        <end position="299"/>
    </location>
</feature>
<dbReference type="PROSITE" id="PS50294">
    <property type="entry name" value="WD_REPEATS_REGION"/>
    <property type="match status" value="3"/>
</dbReference>
<feature type="repeat" description="WD" evidence="5">
    <location>
        <begin position="348"/>
        <end position="378"/>
    </location>
</feature>
<feature type="repeat" description="WD" evidence="5">
    <location>
        <begin position="214"/>
        <end position="249"/>
    </location>
</feature>
<evidence type="ECO:0000256" key="6">
    <source>
        <dbReference type="SAM" id="Phobius"/>
    </source>
</evidence>
<dbReference type="InterPro" id="IPR036322">
    <property type="entry name" value="WD40_repeat_dom_sf"/>
</dbReference>
<feature type="repeat" description="WD" evidence="5">
    <location>
        <begin position="79"/>
        <end position="120"/>
    </location>
</feature>
<evidence type="ECO:0000256" key="1">
    <source>
        <dbReference type="ARBA" id="ARBA00009768"/>
    </source>
</evidence>
<dbReference type="InterPro" id="IPR016346">
    <property type="entry name" value="G-protein_beta_1-5"/>
</dbReference>
<dbReference type="PRINTS" id="PR00320">
    <property type="entry name" value="GPROTEINBRPT"/>
</dbReference>
<evidence type="ECO:0000313" key="7">
    <source>
        <dbReference type="EMBL" id="KAH7437580.1"/>
    </source>
</evidence>
<dbReference type="Pfam" id="PF25391">
    <property type="entry name" value="WD40_Gbeta"/>
    <property type="match status" value="1"/>
</dbReference>